<evidence type="ECO:0000313" key="1">
    <source>
        <dbReference type="Proteomes" id="UP000887565"/>
    </source>
</evidence>
<dbReference type="AlphaFoldDB" id="A0A915JWN1"/>
<protein>
    <submittedName>
        <fullName evidence="2">Uncharacterized protein</fullName>
    </submittedName>
</protein>
<evidence type="ECO:0000313" key="2">
    <source>
        <dbReference type="WBParaSite" id="nRc.2.0.1.t30488-RA"/>
    </source>
</evidence>
<reference evidence="2" key="1">
    <citation type="submission" date="2022-11" db="UniProtKB">
        <authorList>
            <consortium name="WormBaseParasite"/>
        </authorList>
    </citation>
    <scope>IDENTIFICATION</scope>
</reference>
<organism evidence="1 2">
    <name type="scientific">Romanomermis culicivorax</name>
    <name type="common">Nematode worm</name>
    <dbReference type="NCBI Taxonomy" id="13658"/>
    <lineage>
        <taxon>Eukaryota</taxon>
        <taxon>Metazoa</taxon>
        <taxon>Ecdysozoa</taxon>
        <taxon>Nematoda</taxon>
        <taxon>Enoplea</taxon>
        <taxon>Dorylaimia</taxon>
        <taxon>Mermithida</taxon>
        <taxon>Mermithoidea</taxon>
        <taxon>Mermithidae</taxon>
        <taxon>Romanomermis</taxon>
    </lineage>
</organism>
<proteinExistence type="predicted"/>
<dbReference type="Proteomes" id="UP000887565">
    <property type="component" value="Unplaced"/>
</dbReference>
<name>A0A915JWN1_ROMCU</name>
<keyword evidence="1" id="KW-1185">Reference proteome</keyword>
<sequence length="49" mass="5532">MAIVLRWVAGIWTKELGVIDAIQTAHFNLFLQEARSLDNPSCLIQAYNT</sequence>
<accession>A0A915JWN1</accession>
<dbReference type="WBParaSite" id="nRc.2.0.1.t30488-RA">
    <property type="protein sequence ID" value="nRc.2.0.1.t30488-RA"/>
    <property type="gene ID" value="nRc.2.0.1.g30488"/>
</dbReference>